<keyword evidence="2" id="KW-1185">Reference proteome</keyword>
<dbReference type="HOGENOM" id="CLU_2970723_0_0_9"/>
<proteinExistence type="predicted"/>
<evidence type="ECO:0000313" key="2">
    <source>
        <dbReference type="Proteomes" id="UP000006835"/>
    </source>
</evidence>
<accession>E4SEV1</accession>
<organism evidence="1 2">
    <name type="scientific">Caldicellulosiruptor kronotskyensis (strain DSM 18902 / VKM B-2412 / 2002)</name>
    <dbReference type="NCBI Taxonomy" id="632348"/>
    <lineage>
        <taxon>Bacteria</taxon>
        <taxon>Bacillati</taxon>
        <taxon>Bacillota</taxon>
        <taxon>Bacillota incertae sedis</taxon>
        <taxon>Caldicellulosiruptorales</taxon>
        <taxon>Caldicellulosiruptoraceae</taxon>
        <taxon>Caldicellulosiruptor</taxon>
    </lineage>
</organism>
<dbReference type="PATRIC" id="fig|632348.3.peg.739"/>
<dbReference type="Proteomes" id="UP000006835">
    <property type="component" value="Chromosome"/>
</dbReference>
<gene>
    <name evidence="1" type="ordered locus">Calkro_0697</name>
</gene>
<dbReference type="EMBL" id="CP002330">
    <property type="protein sequence ID" value="ADQ45588.1"/>
    <property type="molecule type" value="Genomic_DNA"/>
</dbReference>
<reference evidence="1 2" key="2">
    <citation type="journal article" date="2011" name="J. Bacteriol.">
        <title>Complete genome sequences for the anaerobic, extremely thermophilic plant biomass-degrading bacteria Caldicellulosiruptor hydrothermalis, Caldicellulosiruptor kristjanssonii, Caldicellulosiruptor kronotskyensis, Caldicellulosiruptor owensenis, and Caldicellulosiruptor lactoaceticus.</title>
        <authorList>
            <person name="Blumer-Schuette S.E."/>
            <person name="Ozdemir I."/>
            <person name="Mistry D."/>
            <person name="Lucas S."/>
            <person name="Lapidus A."/>
            <person name="Cheng J.F."/>
            <person name="Goodwin L.A."/>
            <person name="Pitluck S."/>
            <person name="Land M.L."/>
            <person name="Hauser L.J."/>
            <person name="Woyke T."/>
            <person name="Mikhailova N."/>
            <person name="Pati A."/>
            <person name="Kyrpides N.C."/>
            <person name="Ivanova N."/>
            <person name="Detter J.C."/>
            <person name="Walston-Davenport K."/>
            <person name="Han S."/>
            <person name="Adams M.W."/>
            <person name="Kelly R.M."/>
        </authorList>
    </citation>
    <scope>NUCLEOTIDE SEQUENCE [LARGE SCALE GENOMIC DNA]</scope>
    <source>
        <strain evidence="2">DSM 18902 / VKM B-2412 / 2002</strain>
    </source>
</reference>
<dbReference type="AlphaFoldDB" id="E4SEV1"/>
<sequence length="58" mass="6787">MESYKIIEFADTNCVIVKYLFKVKDSKNHSKLLSTRQLFRTGQQLPTSSQMWKYLGGK</sequence>
<evidence type="ECO:0000313" key="1">
    <source>
        <dbReference type="EMBL" id="ADQ45588.1"/>
    </source>
</evidence>
<protein>
    <submittedName>
        <fullName evidence="1">Uncharacterized protein</fullName>
    </submittedName>
</protein>
<reference key="1">
    <citation type="submission" date="2010-11" db="EMBL/GenBank/DDBJ databases">
        <title>Complete sequence of Caldicellulosiruptor kronotskyensis 2002.</title>
        <authorList>
            <consortium name="US DOE Joint Genome Institute"/>
            <person name="Lucas S."/>
            <person name="Copeland A."/>
            <person name="Lapidus A."/>
            <person name="Cheng J.-F."/>
            <person name="Bruce D."/>
            <person name="Goodwin L."/>
            <person name="Pitluck S."/>
            <person name="Davenport K."/>
            <person name="Detter J.C."/>
            <person name="Han C."/>
            <person name="Tapia R."/>
            <person name="Land M."/>
            <person name="Hauser L."/>
            <person name="Jeffries C."/>
            <person name="Kyrpides N."/>
            <person name="Ivanova N."/>
            <person name="Mikhailova N."/>
            <person name="Blumer-Schuette S.E."/>
            <person name="Kelly R.M."/>
            <person name="Woyke T."/>
        </authorList>
    </citation>
    <scope>NUCLEOTIDE SEQUENCE</scope>
    <source>
        <strain>2002</strain>
    </source>
</reference>
<name>E4SEV1_CALK2</name>
<dbReference type="KEGG" id="ckn:Calkro_0697"/>